<name>A0A9W8EFA5_9FUNG</name>
<dbReference type="SUPFAM" id="SSF54747">
    <property type="entry name" value="Ribosomal L11/L12e N-terminal domain"/>
    <property type="match status" value="1"/>
</dbReference>
<dbReference type="GO" id="GO:0006412">
    <property type="term" value="P:translation"/>
    <property type="evidence" value="ECO:0007669"/>
    <property type="project" value="InterPro"/>
</dbReference>
<evidence type="ECO:0000256" key="1">
    <source>
        <dbReference type="ARBA" id="ARBA00010537"/>
    </source>
</evidence>
<gene>
    <name evidence="8" type="primary">MRPL19</name>
    <name evidence="8" type="ORF">H4R34_000531</name>
</gene>
<comment type="caution">
    <text evidence="8">The sequence shown here is derived from an EMBL/GenBank/DDBJ whole genome shotgun (WGS) entry which is preliminary data.</text>
</comment>
<dbReference type="GO" id="GO:0005762">
    <property type="term" value="C:mitochondrial large ribosomal subunit"/>
    <property type="evidence" value="ECO:0007669"/>
    <property type="project" value="TreeGrafter"/>
</dbReference>
<dbReference type="SUPFAM" id="SSF46906">
    <property type="entry name" value="Ribosomal protein L11, C-terminal domain"/>
    <property type="match status" value="1"/>
</dbReference>
<dbReference type="CDD" id="cd00349">
    <property type="entry name" value="Ribosomal_L11"/>
    <property type="match status" value="1"/>
</dbReference>
<evidence type="ECO:0000256" key="3">
    <source>
        <dbReference type="ARBA" id="ARBA00023274"/>
    </source>
</evidence>
<dbReference type="AlphaFoldDB" id="A0A9W8EFA5"/>
<protein>
    <recommendedName>
        <fullName evidence="4">Large ribosomal subunit protein uL11m</fullName>
    </recommendedName>
</protein>
<dbReference type="InterPro" id="IPR006519">
    <property type="entry name" value="Ribosomal_uL11_bac-typ"/>
</dbReference>
<dbReference type="InterPro" id="IPR036796">
    <property type="entry name" value="Ribosomal_uL11_N_sf"/>
</dbReference>
<evidence type="ECO:0000259" key="7">
    <source>
        <dbReference type="Pfam" id="PF03946"/>
    </source>
</evidence>
<dbReference type="Pfam" id="PF03946">
    <property type="entry name" value="Ribosomal_L11_N"/>
    <property type="match status" value="1"/>
</dbReference>
<sequence>MSSRKTASAVLRLIVPAGKATPSGSIGPALGQRGVKSMDFCRQFNDQTKDLVAKTPLPVIININPDRTFTFTVRPPTTSYLLKQVAGVEKGATSPGHETIGTVSLKHIYEIAKIKKSDQALSHIDLHGVCRSIIGSARSIGIKVVH</sequence>
<comment type="similarity">
    <text evidence="1 5">Belongs to the universal ribosomal protein uL11 family.</text>
</comment>
<evidence type="ECO:0000256" key="4">
    <source>
        <dbReference type="ARBA" id="ARBA00040104"/>
    </source>
</evidence>
<dbReference type="GO" id="GO:0070180">
    <property type="term" value="F:large ribosomal subunit rRNA binding"/>
    <property type="evidence" value="ECO:0007669"/>
    <property type="project" value="TreeGrafter"/>
</dbReference>
<dbReference type="PANTHER" id="PTHR11661:SF1">
    <property type="entry name" value="LARGE RIBOSOMAL SUBUNIT PROTEIN UL11M"/>
    <property type="match status" value="1"/>
</dbReference>
<dbReference type="InterPro" id="IPR000911">
    <property type="entry name" value="Ribosomal_uL11"/>
</dbReference>
<dbReference type="NCBIfam" id="TIGR01632">
    <property type="entry name" value="L11_bact"/>
    <property type="match status" value="1"/>
</dbReference>
<feature type="domain" description="Large ribosomal subunit protein uL11 C-terminal" evidence="6">
    <location>
        <begin position="75"/>
        <end position="144"/>
    </location>
</feature>
<feature type="domain" description="Large ribosomal subunit protein uL11 N-terminal" evidence="7">
    <location>
        <begin position="12"/>
        <end position="69"/>
    </location>
</feature>
<dbReference type="OrthoDB" id="1091498at2759"/>
<evidence type="ECO:0000256" key="2">
    <source>
        <dbReference type="ARBA" id="ARBA00022980"/>
    </source>
</evidence>
<keyword evidence="9" id="KW-1185">Reference proteome</keyword>
<dbReference type="FunFam" id="1.10.10.250:FF:000003">
    <property type="entry name" value="Mitochondrial ribosomal protein L11"/>
    <property type="match status" value="1"/>
</dbReference>
<evidence type="ECO:0000313" key="8">
    <source>
        <dbReference type="EMBL" id="KAJ1984628.1"/>
    </source>
</evidence>
<dbReference type="Gene3D" id="3.30.1550.10">
    <property type="entry name" value="Ribosomal protein L11/L12, N-terminal domain"/>
    <property type="match status" value="1"/>
</dbReference>
<keyword evidence="3 5" id="KW-0687">Ribonucleoprotein</keyword>
<dbReference type="GO" id="GO:0003735">
    <property type="term" value="F:structural constituent of ribosome"/>
    <property type="evidence" value="ECO:0007669"/>
    <property type="project" value="InterPro"/>
</dbReference>
<dbReference type="InterPro" id="IPR020783">
    <property type="entry name" value="Ribosomal_uL11_C"/>
</dbReference>
<dbReference type="Pfam" id="PF00298">
    <property type="entry name" value="Ribosomal_L11"/>
    <property type="match status" value="1"/>
</dbReference>
<dbReference type="Gene3D" id="1.10.10.250">
    <property type="entry name" value="Ribosomal protein L11, C-terminal domain"/>
    <property type="match status" value="1"/>
</dbReference>
<dbReference type="SMART" id="SM00649">
    <property type="entry name" value="RL11"/>
    <property type="match status" value="1"/>
</dbReference>
<evidence type="ECO:0000259" key="6">
    <source>
        <dbReference type="Pfam" id="PF00298"/>
    </source>
</evidence>
<dbReference type="HAMAP" id="MF_00736">
    <property type="entry name" value="Ribosomal_uL11"/>
    <property type="match status" value="1"/>
</dbReference>
<accession>A0A9W8EFA5</accession>
<reference evidence="8" key="1">
    <citation type="submission" date="2022-07" db="EMBL/GenBank/DDBJ databases">
        <title>Phylogenomic reconstructions and comparative analyses of Kickxellomycotina fungi.</title>
        <authorList>
            <person name="Reynolds N.K."/>
            <person name="Stajich J.E."/>
            <person name="Barry K."/>
            <person name="Grigoriev I.V."/>
            <person name="Crous P."/>
            <person name="Smith M.E."/>
        </authorList>
    </citation>
    <scope>NUCLEOTIDE SEQUENCE</scope>
    <source>
        <strain evidence="8">RSA 567</strain>
    </source>
</reference>
<keyword evidence="2 5" id="KW-0689">Ribosomal protein</keyword>
<dbReference type="InterPro" id="IPR036769">
    <property type="entry name" value="Ribosomal_uL11_C_sf"/>
</dbReference>
<evidence type="ECO:0000256" key="5">
    <source>
        <dbReference type="RuleBase" id="RU003978"/>
    </source>
</evidence>
<evidence type="ECO:0000313" key="9">
    <source>
        <dbReference type="Proteomes" id="UP001151582"/>
    </source>
</evidence>
<proteinExistence type="inferred from homology"/>
<dbReference type="Proteomes" id="UP001151582">
    <property type="component" value="Unassembled WGS sequence"/>
</dbReference>
<dbReference type="EMBL" id="JANBQB010000014">
    <property type="protein sequence ID" value="KAJ1984628.1"/>
    <property type="molecule type" value="Genomic_DNA"/>
</dbReference>
<dbReference type="PANTHER" id="PTHR11661">
    <property type="entry name" value="60S RIBOSOMAL PROTEIN L12"/>
    <property type="match status" value="1"/>
</dbReference>
<organism evidence="8 9">
    <name type="scientific">Dimargaris verticillata</name>
    <dbReference type="NCBI Taxonomy" id="2761393"/>
    <lineage>
        <taxon>Eukaryota</taxon>
        <taxon>Fungi</taxon>
        <taxon>Fungi incertae sedis</taxon>
        <taxon>Zoopagomycota</taxon>
        <taxon>Kickxellomycotina</taxon>
        <taxon>Dimargaritomycetes</taxon>
        <taxon>Dimargaritales</taxon>
        <taxon>Dimargaritaceae</taxon>
        <taxon>Dimargaris</taxon>
    </lineage>
</organism>
<dbReference type="InterPro" id="IPR020784">
    <property type="entry name" value="Ribosomal_uL11_N"/>
</dbReference>